<dbReference type="OrthoDB" id="4550235at2"/>
<gene>
    <name evidence="1" type="ORF">F0L68_11575</name>
</gene>
<evidence type="ECO:0000313" key="1">
    <source>
        <dbReference type="EMBL" id="KAA2262855.1"/>
    </source>
</evidence>
<organism evidence="1 2">
    <name type="scientific">Solihabitans fulvus</name>
    <dbReference type="NCBI Taxonomy" id="1892852"/>
    <lineage>
        <taxon>Bacteria</taxon>
        <taxon>Bacillati</taxon>
        <taxon>Actinomycetota</taxon>
        <taxon>Actinomycetes</taxon>
        <taxon>Pseudonocardiales</taxon>
        <taxon>Pseudonocardiaceae</taxon>
        <taxon>Solihabitans</taxon>
    </lineage>
</organism>
<dbReference type="RefSeq" id="WP_149849512.1">
    <property type="nucleotide sequence ID" value="NZ_VUOB01000020.1"/>
</dbReference>
<comment type="caution">
    <text evidence="1">The sequence shown here is derived from an EMBL/GenBank/DDBJ whole genome shotgun (WGS) entry which is preliminary data.</text>
</comment>
<reference evidence="1 2" key="2">
    <citation type="submission" date="2019-09" db="EMBL/GenBank/DDBJ databases">
        <authorList>
            <person name="Jin C."/>
        </authorList>
    </citation>
    <scope>NUCLEOTIDE SEQUENCE [LARGE SCALE GENOMIC DNA]</scope>
    <source>
        <strain evidence="1 2">AN110305</strain>
    </source>
</reference>
<dbReference type="Proteomes" id="UP000323454">
    <property type="component" value="Unassembled WGS sequence"/>
</dbReference>
<name>A0A5B2XIF7_9PSEU</name>
<sequence length="142" mass="15662">MPLTDQQRHQIEDRIRAAADQLLRGELPPGGRCDIKTLARVAGISRAALYRTYPHVKEAFEQRLAQARAAGEITDPRDAQITGLKSEIQALAQRLAARDTTIAELTEFQAQALSRLAAQHDELQGLRAEAAHPSNLRPLPAR</sequence>
<dbReference type="EMBL" id="VUOB01000020">
    <property type="protein sequence ID" value="KAA2262855.1"/>
    <property type="molecule type" value="Genomic_DNA"/>
</dbReference>
<protein>
    <submittedName>
        <fullName evidence="1">Uncharacterized protein</fullName>
    </submittedName>
</protein>
<accession>A0A5B2XIF7</accession>
<reference evidence="1 2" key="1">
    <citation type="submission" date="2019-09" db="EMBL/GenBank/DDBJ databases">
        <title>Goodfellowia gen. nov., a new genus of the Pseudonocardineae related to Actinoalloteichus, containing Goodfellowia coeruleoviolacea gen. nov., comb. nov. gen. nov., comb. nov.</title>
        <authorList>
            <person name="Labeda D."/>
        </authorList>
    </citation>
    <scope>NUCLEOTIDE SEQUENCE [LARGE SCALE GENOMIC DNA]</scope>
    <source>
        <strain evidence="1 2">AN110305</strain>
    </source>
</reference>
<evidence type="ECO:0000313" key="2">
    <source>
        <dbReference type="Proteomes" id="UP000323454"/>
    </source>
</evidence>
<dbReference type="AlphaFoldDB" id="A0A5B2XIF7"/>
<proteinExistence type="predicted"/>
<keyword evidence="2" id="KW-1185">Reference proteome</keyword>